<dbReference type="Gene3D" id="3.90.550.10">
    <property type="entry name" value="Spore Coat Polysaccharide Biosynthesis Protein SpsA, Chain A"/>
    <property type="match status" value="1"/>
</dbReference>
<dbReference type="FunFam" id="3.90.550.10:FF:000092">
    <property type="entry name" value="Glycogenin 2"/>
    <property type="match status" value="1"/>
</dbReference>
<proteinExistence type="inferred from homology"/>
<accession>A0A8D8TK15</accession>
<evidence type="ECO:0000256" key="11">
    <source>
        <dbReference type="ARBA" id="ARBA00050886"/>
    </source>
</evidence>
<protein>
    <recommendedName>
        <fullName evidence="10">glycogenin glucosyltransferase</fullName>
        <ecNumber evidence="10">2.4.1.186</ecNumber>
    </recommendedName>
</protein>
<dbReference type="EMBL" id="HBUF01281687">
    <property type="protein sequence ID" value="CAG6687457.1"/>
    <property type="molecule type" value="Transcribed_RNA"/>
</dbReference>
<dbReference type="EC" id="2.4.1.186" evidence="10"/>
<feature type="compositionally biased region" description="Low complexity" evidence="14">
    <location>
        <begin position="376"/>
        <end position="398"/>
    </location>
</feature>
<evidence type="ECO:0000256" key="9">
    <source>
        <dbReference type="ARBA" id="ARBA00038162"/>
    </source>
</evidence>
<sequence>MGGTAWVTLATNDSYALGALVVANSLKRVNTVHDLVILITPGVTLAMKNELLRVFNFVKEVDVFDSRDETNLRLLSRPDLGITFTKIHAWRLTQYSKCVFLDADVLIVQNCDELFDREELSAAPDAGWPDCFNSGVFVFKPSDSTYNAIVEFALVNGSFDGGDQGLLNLYFSNWATADSSKRLSFVYNMCSTSTYTYLPALKQFGSKVKIIHFIGSSKPWLQHFDSTTRTILSGDSHLTNFLQLWWDVFVVHVHPTLTTEMSGLARALAQVPIGTPISAEQLAYEDHIHRQHWEEGHIDYLGKDSWDNIWKKISQTIDPVKPAESAEATAQTTEPSPVTSQSTPSAGPQPSVEKASPPTTPEVKPPVSSESVPATPAALVPEPASPAVAPAVPTESQPAPVPPPAEAPVSPPADLAPAVPVETPTAPTVSTESQATSVEAPVTVPAPAEPTATPVPISAGPVEAPALTPTGTPTPTEYPVAPPPTPVEGLATPLSPPESPVAPPSSAPAASAPSSPAVAEAAPPSPAEVTPPSPAAPAEATAPSPDAPAEAAPVAAPSETASPSVISAAVASAVTMAAAPAVSSASAETSASLDTPQVTPSTPTVTSPTPPQSPLSVVASKLEKLDIDASIPETPPAGGEPPVPPKRKGSKDSQGGKSGKGKK</sequence>
<dbReference type="GO" id="GO:0005737">
    <property type="term" value="C:cytoplasm"/>
    <property type="evidence" value="ECO:0007669"/>
    <property type="project" value="UniProtKB-SubCell"/>
</dbReference>
<feature type="compositionally biased region" description="Low complexity" evidence="14">
    <location>
        <begin position="507"/>
        <end position="522"/>
    </location>
</feature>
<feature type="compositionally biased region" description="Polar residues" evidence="14">
    <location>
        <begin position="338"/>
        <end position="348"/>
    </location>
</feature>
<evidence type="ECO:0000313" key="15">
    <source>
        <dbReference type="EMBL" id="CAG6687457.1"/>
    </source>
</evidence>
<dbReference type="AlphaFoldDB" id="A0A8D8TK15"/>
<keyword evidence="4" id="KW-0808">Transferase</keyword>
<evidence type="ECO:0000256" key="6">
    <source>
        <dbReference type="ARBA" id="ARBA00023056"/>
    </source>
</evidence>
<evidence type="ECO:0000256" key="12">
    <source>
        <dbReference type="ARBA" id="ARBA00052293"/>
    </source>
</evidence>
<comment type="cofactor">
    <cofactor evidence="1">
        <name>Mn(2+)</name>
        <dbReference type="ChEBI" id="CHEBI:29035"/>
    </cofactor>
</comment>
<dbReference type="GO" id="GO:0046872">
    <property type="term" value="F:metal ion binding"/>
    <property type="evidence" value="ECO:0007669"/>
    <property type="project" value="UniProtKB-KW"/>
</dbReference>
<comment type="similarity">
    <text evidence="9">Belongs to the glycosyltransferase 8 family. Glycogenin subfamily.</text>
</comment>
<evidence type="ECO:0000256" key="5">
    <source>
        <dbReference type="ARBA" id="ARBA00022723"/>
    </source>
</evidence>
<comment type="catalytic activity">
    <reaction evidence="12">
        <text>L-tyrosyl-[glycogenin] + UDP-alpha-D-glucose = alpha-D-glucosyl-L-tyrosyl-[glycogenin] + UDP + H(+)</text>
        <dbReference type="Rhea" id="RHEA:23360"/>
        <dbReference type="Rhea" id="RHEA-COMP:14604"/>
        <dbReference type="Rhea" id="RHEA-COMP:14605"/>
        <dbReference type="ChEBI" id="CHEBI:15378"/>
        <dbReference type="ChEBI" id="CHEBI:46858"/>
        <dbReference type="ChEBI" id="CHEBI:58223"/>
        <dbReference type="ChEBI" id="CHEBI:58885"/>
        <dbReference type="ChEBI" id="CHEBI:140573"/>
        <dbReference type="EC" id="2.4.1.186"/>
    </reaction>
</comment>
<feature type="compositionally biased region" description="Pro residues" evidence="14">
    <location>
        <begin position="494"/>
        <end position="506"/>
    </location>
</feature>
<evidence type="ECO:0000256" key="7">
    <source>
        <dbReference type="ARBA" id="ARBA00023180"/>
    </source>
</evidence>
<feature type="compositionally biased region" description="Pro residues" evidence="14">
    <location>
        <begin position="399"/>
        <end position="411"/>
    </location>
</feature>
<keyword evidence="8" id="KW-0464">Manganese</keyword>
<evidence type="ECO:0000256" key="13">
    <source>
        <dbReference type="ARBA" id="ARBA00057883"/>
    </source>
</evidence>
<feature type="region of interest" description="Disordered" evidence="14">
    <location>
        <begin position="318"/>
        <end position="663"/>
    </location>
</feature>
<comment type="catalytic activity">
    <reaction evidence="11">
        <text>[1,4-alpha-D-glucosyl](n)-L-tyrosyl-[glycogenin] + UDP-alpha-D-glucose = [1,4-alpha-D-glucosyl](n+1)-L-tyrosyl-[glycogenin] + UDP + H(+)</text>
        <dbReference type="Rhea" id="RHEA:56560"/>
        <dbReference type="Rhea" id="RHEA-COMP:14606"/>
        <dbReference type="Rhea" id="RHEA-COMP:14607"/>
        <dbReference type="ChEBI" id="CHEBI:15378"/>
        <dbReference type="ChEBI" id="CHEBI:58223"/>
        <dbReference type="ChEBI" id="CHEBI:58885"/>
        <dbReference type="ChEBI" id="CHEBI:140574"/>
        <dbReference type="EC" id="2.4.1.186"/>
    </reaction>
</comment>
<comment type="function">
    <text evidence="13">Self-glucosylating initiator of glycogen synthesis. It catalyzes the formation of a short alpha (1,4)-glucosyl chain covalently attached via a glucose 1-O-tyrosyl linkage to internal tyrosine residues and these chains act as primers for the elongation reaction catalyzed by glycogen synthase.</text>
</comment>
<keyword evidence="6" id="KW-0320">Glycogen biosynthesis</keyword>
<evidence type="ECO:0000256" key="2">
    <source>
        <dbReference type="ARBA" id="ARBA00004496"/>
    </source>
</evidence>
<keyword evidence="5" id="KW-0479">Metal-binding</keyword>
<dbReference type="GO" id="GO:0005978">
    <property type="term" value="P:glycogen biosynthetic process"/>
    <property type="evidence" value="ECO:0007669"/>
    <property type="project" value="UniProtKB-KW"/>
</dbReference>
<dbReference type="CDD" id="cd02537">
    <property type="entry name" value="GT8_Glycogenin"/>
    <property type="match status" value="1"/>
</dbReference>
<evidence type="ECO:0000256" key="3">
    <source>
        <dbReference type="ARBA" id="ARBA00022490"/>
    </source>
</evidence>
<keyword evidence="3" id="KW-0963">Cytoplasm</keyword>
<dbReference type="InterPro" id="IPR050587">
    <property type="entry name" value="GNT1/Glycosyltrans_8"/>
</dbReference>
<feature type="compositionally biased region" description="Low complexity" evidence="14">
    <location>
        <begin position="465"/>
        <end position="479"/>
    </location>
</feature>
<feature type="compositionally biased region" description="Low complexity" evidence="14">
    <location>
        <begin position="412"/>
        <end position="456"/>
    </location>
</feature>
<dbReference type="PANTHER" id="PTHR11183">
    <property type="entry name" value="GLYCOGENIN SUBFAMILY MEMBER"/>
    <property type="match status" value="1"/>
</dbReference>
<reference evidence="15" key="1">
    <citation type="submission" date="2021-05" db="EMBL/GenBank/DDBJ databases">
        <authorList>
            <person name="Alioto T."/>
            <person name="Alioto T."/>
            <person name="Gomez Garrido J."/>
        </authorList>
    </citation>
    <scope>NUCLEOTIDE SEQUENCE</scope>
</reference>
<dbReference type="InterPro" id="IPR002495">
    <property type="entry name" value="Glyco_trans_8"/>
</dbReference>
<evidence type="ECO:0000256" key="14">
    <source>
        <dbReference type="SAM" id="MobiDB-lite"/>
    </source>
</evidence>
<feature type="compositionally biased region" description="Pro residues" evidence="14">
    <location>
        <begin position="633"/>
        <end position="644"/>
    </location>
</feature>
<evidence type="ECO:0000256" key="1">
    <source>
        <dbReference type="ARBA" id="ARBA00001936"/>
    </source>
</evidence>
<dbReference type="SUPFAM" id="SSF53448">
    <property type="entry name" value="Nucleotide-diphospho-sugar transferases"/>
    <property type="match status" value="1"/>
</dbReference>
<evidence type="ECO:0000256" key="4">
    <source>
        <dbReference type="ARBA" id="ARBA00022679"/>
    </source>
</evidence>
<keyword evidence="7" id="KW-0325">Glycoprotein</keyword>
<dbReference type="GO" id="GO:0008466">
    <property type="term" value="F:glycogenin glucosyltransferase activity"/>
    <property type="evidence" value="ECO:0007669"/>
    <property type="project" value="UniProtKB-EC"/>
</dbReference>
<feature type="compositionally biased region" description="Pro residues" evidence="14">
    <location>
        <begin position="523"/>
        <end position="535"/>
    </location>
</feature>
<feature type="compositionally biased region" description="Low complexity" evidence="14">
    <location>
        <begin position="322"/>
        <end position="337"/>
    </location>
</feature>
<organism evidence="15">
    <name type="scientific">Cacopsylla melanoneura</name>
    <dbReference type="NCBI Taxonomy" id="428564"/>
    <lineage>
        <taxon>Eukaryota</taxon>
        <taxon>Metazoa</taxon>
        <taxon>Ecdysozoa</taxon>
        <taxon>Arthropoda</taxon>
        <taxon>Hexapoda</taxon>
        <taxon>Insecta</taxon>
        <taxon>Pterygota</taxon>
        <taxon>Neoptera</taxon>
        <taxon>Paraneoptera</taxon>
        <taxon>Hemiptera</taxon>
        <taxon>Sternorrhyncha</taxon>
        <taxon>Psylloidea</taxon>
        <taxon>Psyllidae</taxon>
        <taxon>Psyllinae</taxon>
        <taxon>Cacopsylla</taxon>
    </lineage>
</organism>
<evidence type="ECO:0000256" key="10">
    <source>
        <dbReference type="ARBA" id="ARBA00038934"/>
    </source>
</evidence>
<dbReference type="Pfam" id="PF01501">
    <property type="entry name" value="Glyco_transf_8"/>
    <property type="match status" value="1"/>
</dbReference>
<comment type="subcellular location">
    <subcellularLocation>
        <location evidence="2">Cytoplasm</location>
    </subcellularLocation>
</comment>
<dbReference type="InterPro" id="IPR029044">
    <property type="entry name" value="Nucleotide-diphossugar_trans"/>
</dbReference>
<evidence type="ECO:0000256" key="8">
    <source>
        <dbReference type="ARBA" id="ARBA00023211"/>
    </source>
</evidence>
<feature type="compositionally biased region" description="Low complexity" evidence="14">
    <location>
        <begin position="536"/>
        <end position="607"/>
    </location>
</feature>
<name>A0A8D8TK15_9HEMI</name>